<proteinExistence type="predicted"/>
<reference evidence="3" key="1">
    <citation type="submission" date="2016-10" db="EMBL/GenBank/DDBJ databases">
        <authorList>
            <person name="Varghese N."/>
            <person name="Submissions S."/>
        </authorList>
    </citation>
    <scope>NUCLEOTIDE SEQUENCE [LARGE SCALE GENOMIC DNA]</scope>
    <source>
        <strain evidence="3">DSM 15363</strain>
    </source>
</reference>
<dbReference type="OrthoDB" id="1426588at2"/>
<dbReference type="EMBL" id="FNCZ01000002">
    <property type="protein sequence ID" value="SDH27896.1"/>
    <property type="molecule type" value="Genomic_DNA"/>
</dbReference>
<gene>
    <name evidence="2" type="ORF">SAMN04489796_102111</name>
</gene>
<accession>A0A1G8B3X5</accession>
<feature type="chain" id="PRO_5011707045" description="Lipocalin-like domain-containing protein" evidence="1">
    <location>
        <begin position="23"/>
        <end position="172"/>
    </location>
</feature>
<evidence type="ECO:0000313" key="2">
    <source>
        <dbReference type="EMBL" id="SDH27896.1"/>
    </source>
</evidence>
<dbReference type="AlphaFoldDB" id="A0A1G8B3X5"/>
<organism evidence="2 3">
    <name type="scientific">Winogradskyella thalassocola</name>
    <dbReference type="NCBI Taxonomy" id="262004"/>
    <lineage>
        <taxon>Bacteria</taxon>
        <taxon>Pseudomonadati</taxon>
        <taxon>Bacteroidota</taxon>
        <taxon>Flavobacteriia</taxon>
        <taxon>Flavobacteriales</taxon>
        <taxon>Flavobacteriaceae</taxon>
        <taxon>Winogradskyella</taxon>
    </lineage>
</organism>
<protein>
    <recommendedName>
        <fullName evidence="4">Lipocalin-like domain-containing protein</fullName>
    </recommendedName>
</protein>
<dbReference type="STRING" id="262004.SAMN04489796_102111"/>
<feature type="signal peptide" evidence="1">
    <location>
        <begin position="1"/>
        <end position="22"/>
    </location>
</feature>
<sequence length="172" mass="19149">MRTKLKNVVVFVCVLCFMACSSDDDNSDSDLGPEGTWLLTSLSVETAFDFNTDGTATRDLFEETPCYDGDFVSFESEGEARVVSALTFISPNVISATDYSYDFECLTGFDVETNWSQSGNTVTIQLQGNDVFGTITGNTLTVFIPNFFQMELYNGTDYYDVTEDVTLIYIKE</sequence>
<name>A0A1G8B3X5_9FLAO</name>
<dbReference type="Proteomes" id="UP000199492">
    <property type="component" value="Unassembled WGS sequence"/>
</dbReference>
<dbReference type="RefSeq" id="WP_139181032.1">
    <property type="nucleotide sequence ID" value="NZ_FNCZ01000002.1"/>
</dbReference>
<evidence type="ECO:0008006" key="4">
    <source>
        <dbReference type="Google" id="ProtNLM"/>
    </source>
</evidence>
<keyword evidence="3" id="KW-1185">Reference proteome</keyword>
<evidence type="ECO:0000313" key="3">
    <source>
        <dbReference type="Proteomes" id="UP000199492"/>
    </source>
</evidence>
<evidence type="ECO:0000256" key="1">
    <source>
        <dbReference type="SAM" id="SignalP"/>
    </source>
</evidence>
<keyword evidence="1" id="KW-0732">Signal</keyword>